<dbReference type="SUPFAM" id="SSF51351">
    <property type="entry name" value="Triosephosphate isomerase (TIM)"/>
    <property type="match status" value="1"/>
</dbReference>
<organism evidence="5 6">
    <name type="scientific">Desulfosarcina ovata subsp. sediminis</name>
    <dbReference type="NCBI Taxonomy" id="885957"/>
    <lineage>
        <taxon>Bacteria</taxon>
        <taxon>Pseudomonadati</taxon>
        <taxon>Thermodesulfobacteriota</taxon>
        <taxon>Desulfobacteria</taxon>
        <taxon>Desulfobacterales</taxon>
        <taxon>Desulfosarcinaceae</taxon>
        <taxon>Desulfosarcina</taxon>
    </lineage>
</organism>
<keyword evidence="3" id="KW-0312">Gluconeogenesis</keyword>
<dbReference type="InterPro" id="IPR035990">
    <property type="entry name" value="TIM_sf"/>
</dbReference>
<dbReference type="GO" id="GO:0046166">
    <property type="term" value="P:glyceraldehyde-3-phosphate biosynthetic process"/>
    <property type="evidence" value="ECO:0007669"/>
    <property type="project" value="TreeGrafter"/>
</dbReference>
<comment type="subunit">
    <text evidence="3">Homodimer.</text>
</comment>
<dbReference type="InterPro" id="IPR020861">
    <property type="entry name" value="Triosephosphate_isomerase_AS"/>
</dbReference>
<dbReference type="KEGG" id="dov:DSCO28_73490"/>
<dbReference type="InterPro" id="IPR013785">
    <property type="entry name" value="Aldolase_TIM"/>
</dbReference>
<dbReference type="PANTHER" id="PTHR21139">
    <property type="entry name" value="TRIOSEPHOSPHATE ISOMERASE"/>
    <property type="match status" value="1"/>
</dbReference>
<keyword evidence="3" id="KW-0324">Glycolysis</keyword>
<keyword evidence="3" id="KW-0963">Cytoplasm</keyword>
<dbReference type="GO" id="GO:0006094">
    <property type="term" value="P:gluconeogenesis"/>
    <property type="evidence" value="ECO:0007669"/>
    <property type="project" value="UniProtKB-UniPathway"/>
</dbReference>
<geneLocation type="plasmid" evidence="6">
    <name>do28_1 dna</name>
</geneLocation>
<evidence type="ECO:0000256" key="3">
    <source>
        <dbReference type="RuleBase" id="RU363013"/>
    </source>
</evidence>
<name>A0A5K8A2K9_9BACT</name>
<evidence type="ECO:0000313" key="5">
    <source>
        <dbReference type="EMBL" id="BBO86783.1"/>
    </source>
</evidence>
<gene>
    <name evidence="5" type="ORF">DSCO28_73490</name>
</gene>
<comment type="pathway">
    <text evidence="3">Carbohydrate biosynthesis; gluconeogenesis.</text>
</comment>
<dbReference type="InterPro" id="IPR000652">
    <property type="entry name" value="Triosephosphate_isomerase"/>
</dbReference>
<protein>
    <recommendedName>
        <fullName evidence="3">Triosephosphate isomerase</fullName>
        <ecNumber evidence="3">5.3.1.1</ecNumber>
    </recommendedName>
</protein>
<comment type="catalytic activity">
    <reaction evidence="3">
        <text>D-glyceraldehyde 3-phosphate = dihydroxyacetone phosphate</text>
        <dbReference type="Rhea" id="RHEA:18585"/>
        <dbReference type="ChEBI" id="CHEBI:57642"/>
        <dbReference type="ChEBI" id="CHEBI:59776"/>
        <dbReference type="EC" id="5.3.1.1"/>
    </reaction>
</comment>
<evidence type="ECO:0000256" key="4">
    <source>
        <dbReference type="SAM" id="Phobius"/>
    </source>
</evidence>
<dbReference type="AlphaFoldDB" id="A0A5K8A2K9"/>
<dbReference type="RefSeq" id="WP_155326359.1">
    <property type="nucleotide sequence ID" value="NZ_AP021877.1"/>
</dbReference>
<dbReference type="GO" id="GO:0006096">
    <property type="term" value="P:glycolytic process"/>
    <property type="evidence" value="ECO:0007669"/>
    <property type="project" value="UniProtKB-UniRule"/>
</dbReference>
<dbReference type="EMBL" id="AP021877">
    <property type="protein sequence ID" value="BBO86783.1"/>
    <property type="molecule type" value="Genomic_DNA"/>
</dbReference>
<dbReference type="NCBIfam" id="TIGR00419">
    <property type="entry name" value="tim"/>
    <property type="match status" value="1"/>
</dbReference>
<dbReference type="GO" id="GO:0004807">
    <property type="term" value="F:triose-phosphate isomerase activity"/>
    <property type="evidence" value="ECO:0007669"/>
    <property type="project" value="UniProtKB-UniRule"/>
</dbReference>
<dbReference type="GO" id="GO:0019563">
    <property type="term" value="P:glycerol catabolic process"/>
    <property type="evidence" value="ECO:0007669"/>
    <property type="project" value="TreeGrafter"/>
</dbReference>
<dbReference type="EC" id="5.3.1.1" evidence="3"/>
<sequence>MNNRTPLIAGNWEMHKTGAQAVDAASRLKILVASATGVEVMIAPTFTALYQVGQVLKESPIALAGQNLHWEPQGAFTGEISAQMLADVGCGQVIVGHSERHQFFVETNETVNMKIKTALSANLTPVLCIGESEAEREAGNTFSVLDKQVRDGLNGLVFGEQAEIFVAYEPVWAIGTGKTAAREQAQETHQFFSQKFYNNRKSRLGQKGMGNLDIFPFLYLLILILTYVSLLLMGRPVPDSLIQFVNASVFFACGYLAKSS</sequence>
<comment type="similarity">
    <text evidence="1 3">Belongs to the triosephosphate isomerase family.</text>
</comment>
<accession>A0A5K8A2K9</accession>
<dbReference type="Gene3D" id="3.20.20.70">
    <property type="entry name" value="Aldolase class I"/>
    <property type="match status" value="1"/>
</dbReference>
<keyword evidence="4" id="KW-0472">Membrane</keyword>
<keyword evidence="5" id="KW-0614">Plasmid</keyword>
<reference evidence="5 6" key="1">
    <citation type="submission" date="2019-11" db="EMBL/GenBank/DDBJ databases">
        <title>Comparative genomics of hydrocarbon-degrading Desulfosarcina strains.</title>
        <authorList>
            <person name="Watanabe M."/>
            <person name="Kojima H."/>
            <person name="Fukui M."/>
        </authorList>
    </citation>
    <scope>NUCLEOTIDE SEQUENCE [LARGE SCALE GENOMIC DNA]</scope>
    <source>
        <strain evidence="5 6">28bB2T</strain>
        <plasmid evidence="6">do28_1 dna</plasmid>
    </source>
</reference>
<dbReference type="Pfam" id="PF00121">
    <property type="entry name" value="TIM"/>
    <property type="match status" value="1"/>
</dbReference>
<dbReference type="GO" id="GO:0005829">
    <property type="term" value="C:cytosol"/>
    <property type="evidence" value="ECO:0007669"/>
    <property type="project" value="TreeGrafter"/>
</dbReference>
<keyword evidence="4" id="KW-0812">Transmembrane</keyword>
<evidence type="ECO:0000256" key="2">
    <source>
        <dbReference type="ARBA" id="ARBA00023235"/>
    </source>
</evidence>
<feature type="transmembrane region" description="Helical" evidence="4">
    <location>
        <begin position="210"/>
        <end position="234"/>
    </location>
</feature>
<keyword evidence="4" id="KW-1133">Transmembrane helix</keyword>
<dbReference type="PROSITE" id="PS51440">
    <property type="entry name" value="TIM_2"/>
    <property type="match status" value="1"/>
</dbReference>
<dbReference type="UniPathway" id="UPA00109">
    <property type="reaction ID" value="UER00189"/>
</dbReference>
<dbReference type="UniPathway" id="UPA00138"/>
<comment type="pathway">
    <text evidence="3">Carbohydrate degradation; glycolysis; D-glyceraldehyde 3-phosphate from glycerone phosphate: step 1/1.</text>
</comment>
<feature type="transmembrane region" description="Helical" evidence="4">
    <location>
        <begin position="240"/>
        <end position="257"/>
    </location>
</feature>
<dbReference type="CDD" id="cd00311">
    <property type="entry name" value="TIM"/>
    <property type="match status" value="1"/>
</dbReference>
<dbReference type="Proteomes" id="UP000425960">
    <property type="component" value="Plasmid Do28_1"/>
</dbReference>
<evidence type="ECO:0000256" key="1">
    <source>
        <dbReference type="ARBA" id="ARBA00007422"/>
    </source>
</evidence>
<keyword evidence="2 3" id="KW-0413">Isomerase</keyword>
<dbReference type="PANTHER" id="PTHR21139:SF42">
    <property type="entry name" value="TRIOSEPHOSPHATE ISOMERASE"/>
    <property type="match status" value="1"/>
</dbReference>
<dbReference type="PROSITE" id="PS00171">
    <property type="entry name" value="TIM_1"/>
    <property type="match status" value="1"/>
</dbReference>
<comment type="subcellular location">
    <subcellularLocation>
        <location evidence="3">Cytoplasm</location>
    </subcellularLocation>
</comment>
<proteinExistence type="inferred from homology"/>
<evidence type="ECO:0000313" key="6">
    <source>
        <dbReference type="Proteomes" id="UP000425960"/>
    </source>
</evidence>